<evidence type="ECO:0000313" key="5">
    <source>
        <dbReference type="Proteomes" id="UP000698028"/>
    </source>
</evidence>
<evidence type="ECO:0000259" key="2">
    <source>
        <dbReference type="Pfam" id="PF00144"/>
    </source>
</evidence>
<comment type="caution">
    <text evidence="4">The sequence shown here is derived from an EMBL/GenBank/DDBJ whole genome shotgun (WGS) entry which is preliminary data.</text>
</comment>
<keyword evidence="1" id="KW-0732">Signal</keyword>
<dbReference type="Proteomes" id="UP000698028">
    <property type="component" value="Unassembled WGS sequence"/>
</dbReference>
<evidence type="ECO:0000256" key="1">
    <source>
        <dbReference type="SAM" id="SignalP"/>
    </source>
</evidence>
<dbReference type="InterPro" id="IPR001466">
    <property type="entry name" value="Beta-lactam-related"/>
</dbReference>
<feature type="domain" description="Beta-lactamase-related" evidence="2">
    <location>
        <begin position="39"/>
        <end position="345"/>
    </location>
</feature>
<proteinExistence type="predicted"/>
<dbReference type="InterPro" id="IPR021860">
    <property type="entry name" value="Peptidase_S12_Pab87-rel_C"/>
</dbReference>
<keyword evidence="4" id="KW-0378">Hydrolase</keyword>
<dbReference type="PANTHER" id="PTHR46825:SF9">
    <property type="entry name" value="BETA-LACTAMASE-RELATED DOMAIN-CONTAINING PROTEIN"/>
    <property type="match status" value="1"/>
</dbReference>
<dbReference type="EMBL" id="JAHVAH010000001">
    <property type="protein sequence ID" value="MBW0145804.1"/>
    <property type="molecule type" value="Genomic_DNA"/>
</dbReference>
<accession>A0ABS6V8D4</accession>
<sequence>MRMMMGAMAMLAAATPAAAQQNERFARAVQAVEERLHAVDALGEYPGRALVMVKRGEAPIVDVIGSTRAEGGVAADGETPFYIASMTKAFVGLMAVRLDEMGVMPLDTTIGELFPEMKVEGIDFDALTMRDALTHQLGFRAPALNIRTAYTDLVPIKDYPAIVNAAGEANGEAFRYDNLGYLLYAAALEAKTGKSWRAWIDDVVFDPLGMTHTSARTSDFPEVSHSHEVRIDGPKTFAPKTDAIMHAAGGLVISADDMARWLLANAGDASAIPQDVIDKAQASQVPIEMSGGPMTCTGYAFGWRRCEAFGMTVLGHGGGYTGMRSQMLVLPEEGVGFAIMFNSDAMTGGLSEQMMETFLTVYADGEAELPTIDAFKKAYAERVQTLKERRQEYYDGVWDDERWGGWAWQPSVEALSAYSGRYTHPAAGTMVVSIGEGALTARLNGMAIETRPAKVDLFCATLATDPEPESMAFERAEDGRVTSVTYSGVGFTRVD</sequence>
<feature type="chain" id="PRO_5045128923" evidence="1">
    <location>
        <begin position="20"/>
        <end position="495"/>
    </location>
</feature>
<dbReference type="PANTHER" id="PTHR46825">
    <property type="entry name" value="D-ALANYL-D-ALANINE-CARBOXYPEPTIDASE/ENDOPEPTIDASE AMPH"/>
    <property type="match status" value="1"/>
</dbReference>
<gene>
    <name evidence="4" type="ORF">KTQ36_10930</name>
</gene>
<dbReference type="InterPro" id="IPR050491">
    <property type="entry name" value="AmpC-like"/>
</dbReference>
<name>A0ABS6V8D4_9SPHN</name>
<feature type="signal peptide" evidence="1">
    <location>
        <begin position="1"/>
        <end position="19"/>
    </location>
</feature>
<dbReference type="Pfam" id="PF00144">
    <property type="entry name" value="Beta-lactamase"/>
    <property type="match status" value="1"/>
</dbReference>
<dbReference type="GO" id="GO:0016787">
    <property type="term" value="F:hydrolase activity"/>
    <property type="evidence" value="ECO:0007669"/>
    <property type="project" value="UniProtKB-KW"/>
</dbReference>
<organism evidence="4 5">
    <name type="scientific">Sphingomicrobium clamense</name>
    <dbReference type="NCBI Taxonomy" id="2851013"/>
    <lineage>
        <taxon>Bacteria</taxon>
        <taxon>Pseudomonadati</taxon>
        <taxon>Pseudomonadota</taxon>
        <taxon>Alphaproteobacteria</taxon>
        <taxon>Sphingomonadales</taxon>
        <taxon>Sphingomonadaceae</taxon>
        <taxon>Sphingomicrobium</taxon>
    </lineage>
</organism>
<dbReference type="RefSeq" id="WP_218633685.1">
    <property type="nucleotide sequence ID" value="NZ_JAHVAH010000001.1"/>
</dbReference>
<dbReference type="Pfam" id="PF11954">
    <property type="entry name" value="DUF3471"/>
    <property type="match status" value="1"/>
</dbReference>
<evidence type="ECO:0000259" key="3">
    <source>
        <dbReference type="Pfam" id="PF11954"/>
    </source>
</evidence>
<protein>
    <submittedName>
        <fullName evidence="4">Serine hydrolase</fullName>
    </submittedName>
</protein>
<keyword evidence="5" id="KW-1185">Reference proteome</keyword>
<evidence type="ECO:0000313" key="4">
    <source>
        <dbReference type="EMBL" id="MBW0145804.1"/>
    </source>
</evidence>
<reference evidence="4 5" key="1">
    <citation type="submission" date="2021-07" db="EMBL/GenBank/DDBJ databases">
        <title>The draft genome sequence of Sphingomicrobium sp. B8.</title>
        <authorList>
            <person name="Mu L."/>
        </authorList>
    </citation>
    <scope>NUCLEOTIDE SEQUENCE [LARGE SCALE GENOMIC DNA]</scope>
    <source>
        <strain evidence="4 5">B8</strain>
    </source>
</reference>
<feature type="domain" description="Peptidase S12 Pab87-related C-terminal" evidence="3">
    <location>
        <begin position="410"/>
        <end position="486"/>
    </location>
</feature>